<dbReference type="Proteomes" id="UP000278241">
    <property type="component" value="Unassembled WGS sequence"/>
</dbReference>
<evidence type="ECO:0000313" key="2">
    <source>
        <dbReference type="Proteomes" id="UP000278241"/>
    </source>
</evidence>
<name>A0ABY0AQ75_9ENTR</name>
<gene>
    <name evidence="1" type="primary">dndE</name>
    <name evidence="1" type="ORF">EKN94_15090</name>
</gene>
<dbReference type="EMBL" id="RXRX01000009">
    <property type="protein sequence ID" value="RTN22768.1"/>
    <property type="molecule type" value="Genomic_DNA"/>
</dbReference>
<protein>
    <submittedName>
        <fullName evidence="1">DNA sulfur modification protein DndE</fullName>
    </submittedName>
</protein>
<comment type="caution">
    <text evidence="1">The sequence shown here is derived from an EMBL/GenBank/DDBJ whole genome shotgun (WGS) entry which is preliminary data.</text>
</comment>
<proteinExistence type="predicted"/>
<dbReference type="GeneID" id="93244037"/>
<dbReference type="Pfam" id="PF08870">
    <property type="entry name" value="DndE"/>
    <property type="match status" value="1"/>
</dbReference>
<dbReference type="RefSeq" id="WP_126545558.1">
    <property type="nucleotide sequence ID" value="NZ_RXRX01000009.1"/>
</dbReference>
<accession>A0ABY0AQ75</accession>
<dbReference type="NCBIfam" id="TIGR03184">
    <property type="entry name" value="DNA_S_dndE"/>
    <property type="match status" value="1"/>
</dbReference>
<sequence length="117" mass="13778">MLPNRMQLNHQTEEQLKRLKTYTGLTPNISARLAFFFSVESGFRYDEKNNRDKLDGSLVLDKITWLGETLLLTELTLKMLYPTYNEKEMHKIWASHVQDGIAPLRNYKNLRDFTQAL</sequence>
<dbReference type="Gene3D" id="1.10.1220.160">
    <property type="entry name" value="DNA sulphur modification protein DndE"/>
    <property type="match status" value="1"/>
</dbReference>
<dbReference type="InterPro" id="IPR014969">
    <property type="entry name" value="DNA_S_DndE"/>
</dbReference>
<dbReference type="InterPro" id="IPR038472">
    <property type="entry name" value="DndE_sf"/>
</dbReference>
<organism evidence="1 2">
    <name type="scientific">Enterobacter quasimori</name>
    <dbReference type="NCBI Taxonomy" id="2838947"/>
    <lineage>
        <taxon>Bacteria</taxon>
        <taxon>Pseudomonadati</taxon>
        <taxon>Pseudomonadota</taxon>
        <taxon>Gammaproteobacteria</taxon>
        <taxon>Enterobacterales</taxon>
        <taxon>Enterobacteriaceae</taxon>
        <taxon>Enterobacter</taxon>
    </lineage>
</organism>
<evidence type="ECO:0000313" key="1">
    <source>
        <dbReference type="EMBL" id="RTN22768.1"/>
    </source>
</evidence>
<reference evidence="1 2" key="1">
    <citation type="submission" date="2018-12" db="EMBL/GenBank/DDBJ databases">
        <title>The Batch Genome Submission of Enterobacter spp. strains.</title>
        <authorList>
            <person name="Wei L."/>
            <person name="Wu W."/>
            <person name="Lin J."/>
            <person name="Zhang X."/>
            <person name="Feng Y."/>
            <person name="Zong Z."/>
        </authorList>
    </citation>
    <scope>NUCLEOTIDE SEQUENCE [LARGE SCALE GENOMIC DNA]</scope>
    <source>
        <strain evidence="1 2">WCHEM090044</strain>
    </source>
</reference>
<keyword evidence="2" id="KW-1185">Reference proteome</keyword>